<sequence>MGAIITLSLLAILLLYLGLYNAKKALLPVALLGLAAALGFELFGWSKIATPQYSGMVFFDRYAIAFSVLCIVVTGLVLSLSKAYFKAISEHVAEYYALIIFSLVGALLVCAYHNFAILFIGIEVMSVALYILAGIRKRDRASNEAALKYFIMGAFSTGFLLFGITLLYGATGSFDLSQLQLYVRNTPDQEISPLFFGGILLLLVGLCFKIGAAPFHFWTPDVYEGSPILITAYMSTVVKVASFAGFLRLFATVLVPLDGFWEPVLLTIVIVTLFVGNISALVQSSFKRMLAYSSIAHAGYMLFAILSIGSMSASAILTYGFAYSLASVVAFAALMLVKRQVGTDQFESFNGLGKRNPFLAFVVTIAMLSLAGIPLTAGFVGKFMMFGRAMESYHTTLLVLAAINAVIGVFYYLRVVVHMYFKSNDMKSEQAAISVPLNFQIVFAISVLLTFVIGVYPDIMINLL</sequence>
<comment type="subunit">
    <text evidence="5">NDH-1 is composed of 14 different subunits. Subunits NuoA, H, J, K, L, M, N constitute the membrane sector of the complex.</text>
</comment>
<keyword evidence="5" id="KW-1278">Translocase</keyword>
<dbReference type="PRINTS" id="PR01434">
    <property type="entry name" value="NADHDHGNASE5"/>
</dbReference>
<feature type="transmembrane region" description="Helical" evidence="5">
    <location>
        <begin position="433"/>
        <end position="456"/>
    </location>
</feature>
<feature type="transmembrane region" description="Helical" evidence="5">
    <location>
        <begin position="147"/>
        <end position="171"/>
    </location>
</feature>
<keyword evidence="5" id="KW-0520">NAD</keyword>
<evidence type="ECO:0000313" key="8">
    <source>
        <dbReference type="EMBL" id="MFD2598404.1"/>
    </source>
</evidence>
<evidence type="ECO:0000256" key="2">
    <source>
        <dbReference type="ARBA" id="ARBA00022692"/>
    </source>
</evidence>
<feature type="transmembrane region" description="Helical" evidence="5">
    <location>
        <begin position="92"/>
        <end position="109"/>
    </location>
</feature>
<dbReference type="RefSeq" id="WP_380868268.1">
    <property type="nucleotide sequence ID" value="NZ_JBHUMA010000004.1"/>
</dbReference>
<keyword evidence="5" id="KW-1003">Cell membrane</keyword>
<feature type="transmembrane region" description="Helical" evidence="5">
    <location>
        <begin position="115"/>
        <end position="135"/>
    </location>
</feature>
<comment type="subcellular location">
    <subcellularLocation>
        <location evidence="5">Cell membrane</location>
        <topology evidence="5">Multi-pass membrane protein</topology>
    </subcellularLocation>
    <subcellularLocation>
        <location evidence="1">Endomembrane system</location>
        <topology evidence="1">Multi-pass membrane protein</topology>
    </subcellularLocation>
    <subcellularLocation>
        <location evidence="6">Membrane</location>
        <topology evidence="6">Multi-pass membrane protein</topology>
    </subcellularLocation>
</comment>
<evidence type="ECO:0000256" key="3">
    <source>
        <dbReference type="ARBA" id="ARBA00022989"/>
    </source>
</evidence>
<feature type="transmembrane region" description="Helical" evidence="5">
    <location>
        <begin position="61"/>
        <end position="80"/>
    </location>
</feature>
<feature type="transmembrane region" description="Helical" evidence="5">
    <location>
        <begin position="316"/>
        <end position="337"/>
    </location>
</feature>
<evidence type="ECO:0000313" key="9">
    <source>
        <dbReference type="Proteomes" id="UP001597393"/>
    </source>
</evidence>
<comment type="catalytic activity">
    <reaction evidence="5">
        <text>a quinone + NADH + 5 H(+)(in) = a quinol + NAD(+) + 4 H(+)(out)</text>
        <dbReference type="Rhea" id="RHEA:57888"/>
        <dbReference type="ChEBI" id="CHEBI:15378"/>
        <dbReference type="ChEBI" id="CHEBI:24646"/>
        <dbReference type="ChEBI" id="CHEBI:57540"/>
        <dbReference type="ChEBI" id="CHEBI:57945"/>
        <dbReference type="ChEBI" id="CHEBI:132124"/>
    </reaction>
</comment>
<keyword evidence="4 5" id="KW-0472">Membrane</keyword>
<evidence type="ECO:0000256" key="4">
    <source>
        <dbReference type="ARBA" id="ARBA00023136"/>
    </source>
</evidence>
<keyword evidence="5" id="KW-0813">Transport</keyword>
<feature type="transmembrane region" description="Helical" evidence="5">
    <location>
        <begin position="230"/>
        <end position="251"/>
    </location>
</feature>
<reference evidence="9" key="1">
    <citation type="journal article" date="2019" name="Int. J. Syst. Evol. Microbiol.">
        <title>The Global Catalogue of Microorganisms (GCM) 10K type strain sequencing project: providing services to taxonomists for standard genome sequencing and annotation.</title>
        <authorList>
            <consortium name="The Broad Institute Genomics Platform"/>
            <consortium name="The Broad Institute Genome Sequencing Center for Infectious Disease"/>
            <person name="Wu L."/>
            <person name="Ma J."/>
        </authorList>
    </citation>
    <scope>NUCLEOTIDE SEQUENCE [LARGE SCALE GENOMIC DNA]</scope>
    <source>
        <strain evidence="9">KCTC 42248</strain>
    </source>
</reference>
<organism evidence="8 9">
    <name type="scientific">Sphingobacterium corticis</name>
    <dbReference type="NCBI Taxonomy" id="1812823"/>
    <lineage>
        <taxon>Bacteria</taxon>
        <taxon>Pseudomonadati</taxon>
        <taxon>Bacteroidota</taxon>
        <taxon>Sphingobacteriia</taxon>
        <taxon>Sphingobacteriales</taxon>
        <taxon>Sphingobacteriaceae</taxon>
        <taxon>Sphingobacterium</taxon>
    </lineage>
</organism>
<evidence type="ECO:0000256" key="6">
    <source>
        <dbReference type="RuleBase" id="RU000320"/>
    </source>
</evidence>
<keyword evidence="5" id="KW-0874">Quinone</keyword>
<feature type="domain" description="NADH:quinone oxidoreductase/Mrp antiporter transmembrane" evidence="7">
    <location>
        <begin position="114"/>
        <end position="407"/>
    </location>
</feature>
<dbReference type="Pfam" id="PF00361">
    <property type="entry name" value="Proton_antipo_M"/>
    <property type="match status" value="1"/>
</dbReference>
<evidence type="ECO:0000256" key="1">
    <source>
        <dbReference type="ARBA" id="ARBA00004127"/>
    </source>
</evidence>
<keyword evidence="3 5" id="KW-1133">Transmembrane helix</keyword>
<evidence type="ECO:0000259" key="7">
    <source>
        <dbReference type="Pfam" id="PF00361"/>
    </source>
</evidence>
<feature type="transmembrane region" description="Helical" evidence="5">
    <location>
        <begin position="392"/>
        <end position="413"/>
    </location>
</feature>
<comment type="similarity">
    <text evidence="5">Belongs to the complex I subunit 2 family.</text>
</comment>
<dbReference type="InterPro" id="IPR010096">
    <property type="entry name" value="NADH-Q_OxRdtase_suN/2"/>
</dbReference>
<accession>A0ABW5NH02</accession>
<dbReference type="InterPro" id="IPR001750">
    <property type="entry name" value="ND/Mrp_TM"/>
</dbReference>
<comment type="caution">
    <text evidence="8">The sequence shown here is derived from an EMBL/GenBank/DDBJ whole genome shotgun (WGS) entry which is preliminary data.</text>
</comment>
<dbReference type="PANTHER" id="PTHR22773">
    <property type="entry name" value="NADH DEHYDROGENASE"/>
    <property type="match status" value="1"/>
</dbReference>
<keyword evidence="2 5" id="KW-0812">Transmembrane</keyword>
<dbReference type="NCBIfam" id="TIGR01770">
    <property type="entry name" value="NDH_I_N"/>
    <property type="match status" value="1"/>
</dbReference>
<feature type="transmembrane region" description="Helical" evidence="5">
    <location>
        <begin position="191"/>
        <end position="218"/>
    </location>
</feature>
<dbReference type="EC" id="7.1.1.-" evidence="5"/>
<feature type="transmembrane region" description="Helical" evidence="5">
    <location>
        <begin position="289"/>
        <end position="310"/>
    </location>
</feature>
<feature type="transmembrane region" description="Helical" evidence="5">
    <location>
        <begin position="358"/>
        <end position="380"/>
    </location>
</feature>
<keyword evidence="9" id="KW-1185">Reference proteome</keyword>
<evidence type="ECO:0000256" key="5">
    <source>
        <dbReference type="HAMAP-Rule" id="MF_00445"/>
    </source>
</evidence>
<dbReference type="EMBL" id="JBHUMA010000004">
    <property type="protein sequence ID" value="MFD2598404.1"/>
    <property type="molecule type" value="Genomic_DNA"/>
</dbReference>
<gene>
    <name evidence="5" type="primary">nuoN</name>
    <name evidence="8" type="ORF">ACFSQ3_05510</name>
</gene>
<dbReference type="HAMAP" id="MF_00445">
    <property type="entry name" value="NDH1_NuoN_1"/>
    <property type="match status" value="1"/>
</dbReference>
<feature type="transmembrane region" description="Helical" evidence="5">
    <location>
        <begin position="263"/>
        <end position="282"/>
    </location>
</feature>
<name>A0ABW5NH02_9SPHI</name>
<dbReference type="Proteomes" id="UP001597393">
    <property type="component" value="Unassembled WGS sequence"/>
</dbReference>
<proteinExistence type="inferred from homology"/>
<protein>
    <recommendedName>
        <fullName evidence="5">NADH-quinone oxidoreductase subunit N</fullName>
        <ecNumber evidence="5">7.1.1.-</ecNumber>
    </recommendedName>
    <alternativeName>
        <fullName evidence="5">NADH dehydrogenase I subunit N</fullName>
    </alternativeName>
    <alternativeName>
        <fullName evidence="5">NDH-1 subunit N</fullName>
    </alternativeName>
</protein>
<comment type="function">
    <text evidence="5">NDH-1 shuttles electrons from NADH, via FMN and iron-sulfur (Fe-S) centers, to quinones in the respiratory chain. The immediate electron acceptor for the enzyme in this species is believed to be a menaquinone. Couples the redox reaction to proton translocation (for every two electrons transferred, four hydrogen ions are translocated across the cytoplasmic membrane), and thus conserves the redox energy in a proton gradient.</text>
</comment>